<dbReference type="EMBL" id="BARU01032610">
    <property type="protein sequence ID" value="GAH73053.1"/>
    <property type="molecule type" value="Genomic_DNA"/>
</dbReference>
<feature type="region of interest" description="Disordered" evidence="1">
    <location>
        <begin position="1"/>
        <end position="93"/>
    </location>
</feature>
<dbReference type="AlphaFoldDB" id="X1JTC6"/>
<comment type="caution">
    <text evidence="2">The sequence shown here is derived from an EMBL/GenBank/DDBJ whole genome shotgun (WGS) entry which is preliminary data.</text>
</comment>
<organism evidence="2">
    <name type="scientific">marine sediment metagenome</name>
    <dbReference type="NCBI Taxonomy" id="412755"/>
    <lineage>
        <taxon>unclassified sequences</taxon>
        <taxon>metagenomes</taxon>
        <taxon>ecological metagenomes</taxon>
    </lineage>
</organism>
<accession>X1JTC6</accession>
<reference evidence="2" key="1">
    <citation type="journal article" date="2014" name="Front. Microbiol.">
        <title>High frequency of phylogenetically diverse reductive dehalogenase-homologous genes in deep subseafloor sedimentary metagenomes.</title>
        <authorList>
            <person name="Kawai M."/>
            <person name="Futagami T."/>
            <person name="Toyoda A."/>
            <person name="Takaki Y."/>
            <person name="Nishi S."/>
            <person name="Hori S."/>
            <person name="Arai W."/>
            <person name="Tsubouchi T."/>
            <person name="Morono Y."/>
            <person name="Uchiyama I."/>
            <person name="Ito T."/>
            <person name="Fujiyama A."/>
            <person name="Inagaki F."/>
            <person name="Takami H."/>
        </authorList>
    </citation>
    <scope>NUCLEOTIDE SEQUENCE</scope>
    <source>
        <strain evidence="2">Expedition CK06-06</strain>
    </source>
</reference>
<proteinExistence type="predicted"/>
<name>X1JTC6_9ZZZZ</name>
<evidence type="ECO:0000256" key="1">
    <source>
        <dbReference type="SAM" id="MobiDB-lite"/>
    </source>
</evidence>
<protein>
    <submittedName>
        <fullName evidence="2">Uncharacterized protein</fullName>
    </submittedName>
</protein>
<sequence length="93" mass="10306">NSSQSNCKHSSKAQIKVERNTKDAKQKAKANRTDNPQAHPCQAPPQNNSDIHQLMPDSGITEDEGNNNTAKMIYWKLPSPGEKGSYSRANQNE</sequence>
<gene>
    <name evidence="2" type="ORF">S03H2_51404</name>
</gene>
<feature type="non-terminal residue" evidence="2">
    <location>
        <position position="1"/>
    </location>
</feature>
<evidence type="ECO:0000313" key="2">
    <source>
        <dbReference type="EMBL" id="GAH73053.1"/>
    </source>
</evidence>
<feature type="compositionally biased region" description="Basic and acidic residues" evidence="1">
    <location>
        <begin position="15"/>
        <end position="26"/>
    </location>
</feature>